<dbReference type="SMART" id="SM00382">
    <property type="entry name" value="AAA"/>
    <property type="match status" value="2"/>
</dbReference>
<dbReference type="PROSITE" id="PS50893">
    <property type="entry name" value="ABC_TRANSPORTER_2"/>
    <property type="match status" value="2"/>
</dbReference>
<keyword evidence="2" id="KW-0547">Nucleotide-binding</keyword>
<evidence type="ECO:0000256" key="3">
    <source>
        <dbReference type="ARBA" id="ARBA00022840"/>
    </source>
</evidence>
<dbReference type="EMBL" id="JBHTLY010000001">
    <property type="protein sequence ID" value="MFD1200983.1"/>
    <property type="molecule type" value="Genomic_DNA"/>
</dbReference>
<dbReference type="RefSeq" id="WP_343959699.1">
    <property type="nucleotide sequence ID" value="NZ_BAAAKZ010000003.1"/>
</dbReference>
<keyword evidence="1" id="KW-0677">Repeat</keyword>
<sequence>MAHVDIAAVSYTLSDGRPLLSEISFAVGSGKRVALIGANGAGKSTLLKIVIGELAADSGAIAKTGTIGVMRQFITGGTVRGLLLSVSPPALREAATRLARAEEKMHEAGTEKSQLAFANAVTAWGDAGGYDAEVLWDTCTVAALGVPYDDCRDRALTKLSGGEQKRLALEALLRGPDEILILDEPDNSLDVPGKRWLEEQLRATEKGVLFVSHDRELLARTATSIVTLELGAVGSTAWIHPGSFATYHEARRQRFARLDELRKRWDEEHAKLRELMLMYKQKAAYNSDMASRYRAAQTRLARFEEAGPPEEQPHDQHLEMRLQGGRTGKRVLVCERLELTGLMLPFDFEAWYGDRVAVLGSNGSGKSHFLRLLAAGGSDPAPEHAPVSEATIAPVAHSGQARLGARVRPGWFAQNQGRPDLVGRTLLEILHRGDEHRAGMPREEAARALARYELARSAEQLFESLSGGQQARFQILLLELGGATLLLLDEPTDNLDLVSAEALQHALSRFAGTVVVVTHDRWFARDFERFLIFGSDGSVRESATPVWSEARVERDRG</sequence>
<gene>
    <name evidence="5" type="ORF">ACFQ3U_03650</name>
</gene>
<dbReference type="CDD" id="cd03221">
    <property type="entry name" value="ABCF_EF-3"/>
    <property type="match status" value="1"/>
</dbReference>
<dbReference type="InterPro" id="IPR050611">
    <property type="entry name" value="ABCF"/>
</dbReference>
<dbReference type="PANTHER" id="PTHR19211:SF69">
    <property type="entry name" value="ATP-BINDING PROTEIN UUP"/>
    <property type="match status" value="1"/>
</dbReference>
<evidence type="ECO:0000256" key="1">
    <source>
        <dbReference type="ARBA" id="ARBA00022737"/>
    </source>
</evidence>
<feature type="domain" description="ABC transporter" evidence="4">
    <location>
        <begin position="4"/>
        <end position="255"/>
    </location>
</feature>
<organism evidence="5 6">
    <name type="scientific">Leucobacter albus</name>
    <dbReference type="NCBI Taxonomy" id="272210"/>
    <lineage>
        <taxon>Bacteria</taxon>
        <taxon>Bacillati</taxon>
        <taxon>Actinomycetota</taxon>
        <taxon>Actinomycetes</taxon>
        <taxon>Micrococcales</taxon>
        <taxon>Microbacteriaceae</taxon>
        <taxon>Leucobacter</taxon>
    </lineage>
</organism>
<evidence type="ECO:0000313" key="5">
    <source>
        <dbReference type="EMBL" id="MFD1200983.1"/>
    </source>
</evidence>
<keyword evidence="6" id="KW-1185">Reference proteome</keyword>
<accession>A0ABW3TKJ3</accession>
<dbReference type="SUPFAM" id="SSF52540">
    <property type="entry name" value="P-loop containing nucleoside triphosphate hydrolases"/>
    <property type="match status" value="2"/>
</dbReference>
<dbReference type="InterPro" id="IPR027417">
    <property type="entry name" value="P-loop_NTPase"/>
</dbReference>
<dbReference type="Pfam" id="PF00005">
    <property type="entry name" value="ABC_tran"/>
    <property type="match status" value="2"/>
</dbReference>
<reference evidence="6" key="1">
    <citation type="journal article" date="2019" name="Int. J. Syst. Evol. Microbiol.">
        <title>The Global Catalogue of Microorganisms (GCM) 10K type strain sequencing project: providing services to taxonomists for standard genome sequencing and annotation.</title>
        <authorList>
            <consortium name="The Broad Institute Genomics Platform"/>
            <consortium name="The Broad Institute Genome Sequencing Center for Infectious Disease"/>
            <person name="Wu L."/>
            <person name="Ma J."/>
        </authorList>
    </citation>
    <scope>NUCLEOTIDE SEQUENCE [LARGE SCALE GENOMIC DNA]</scope>
    <source>
        <strain evidence="6">CCUG 50213</strain>
    </source>
</reference>
<dbReference type="InterPro" id="IPR003593">
    <property type="entry name" value="AAA+_ATPase"/>
</dbReference>
<dbReference type="Proteomes" id="UP001597181">
    <property type="component" value="Unassembled WGS sequence"/>
</dbReference>
<protein>
    <submittedName>
        <fullName evidence="5">ABC-F family ATP-binding cassette domain-containing protein</fullName>
    </submittedName>
</protein>
<comment type="caution">
    <text evidence="5">The sequence shown here is derived from an EMBL/GenBank/DDBJ whole genome shotgun (WGS) entry which is preliminary data.</text>
</comment>
<proteinExistence type="predicted"/>
<dbReference type="Gene3D" id="3.40.50.300">
    <property type="entry name" value="P-loop containing nucleotide triphosphate hydrolases"/>
    <property type="match status" value="2"/>
</dbReference>
<dbReference type="InterPro" id="IPR003439">
    <property type="entry name" value="ABC_transporter-like_ATP-bd"/>
</dbReference>
<name>A0ABW3TKJ3_9MICO</name>
<evidence type="ECO:0000259" key="4">
    <source>
        <dbReference type="PROSITE" id="PS50893"/>
    </source>
</evidence>
<dbReference type="PANTHER" id="PTHR19211">
    <property type="entry name" value="ATP-BINDING TRANSPORT PROTEIN-RELATED"/>
    <property type="match status" value="1"/>
</dbReference>
<feature type="domain" description="ABC transporter" evidence="4">
    <location>
        <begin position="322"/>
        <end position="552"/>
    </location>
</feature>
<keyword evidence="3 5" id="KW-0067">ATP-binding</keyword>
<evidence type="ECO:0000313" key="6">
    <source>
        <dbReference type="Proteomes" id="UP001597181"/>
    </source>
</evidence>
<evidence type="ECO:0000256" key="2">
    <source>
        <dbReference type="ARBA" id="ARBA00022741"/>
    </source>
</evidence>
<dbReference type="GO" id="GO:0005524">
    <property type="term" value="F:ATP binding"/>
    <property type="evidence" value="ECO:0007669"/>
    <property type="project" value="UniProtKB-KW"/>
</dbReference>